<protein>
    <recommendedName>
        <fullName evidence="3">Tc1-like transposase DDE domain-containing protein</fullName>
    </recommendedName>
</protein>
<organism evidence="1 2">
    <name type="scientific">Araneus ventricosus</name>
    <name type="common">Orbweaver spider</name>
    <name type="synonym">Epeira ventricosa</name>
    <dbReference type="NCBI Taxonomy" id="182803"/>
    <lineage>
        <taxon>Eukaryota</taxon>
        <taxon>Metazoa</taxon>
        <taxon>Ecdysozoa</taxon>
        <taxon>Arthropoda</taxon>
        <taxon>Chelicerata</taxon>
        <taxon>Arachnida</taxon>
        <taxon>Araneae</taxon>
        <taxon>Araneomorphae</taxon>
        <taxon>Entelegynae</taxon>
        <taxon>Araneoidea</taxon>
        <taxon>Araneidae</taxon>
        <taxon>Araneus</taxon>
    </lineage>
</organism>
<sequence>MAFLKKVMLGLIEHAFVDNWFQEHEGSFTPLIWPLESPDVNTVENLWDVLERALRNDTNLLSSIEDLSDKLMLLWTNGSGGLVVKSQLRAGGFQVRNLIQPKISCAYRPVVP</sequence>
<gene>
    <name evidence="1" type="ORF">AVEN_152401_1</name>
</gene>
<dbReference type="EMBL" id="BGPR01000336">
    <property type="protein sequence ID" value="GBM13985.1"/>
    <property type="molecule type" value="Genomic_DNA"/>
</dbReference>
<evidence type="ECO:0000313" key="2">
    <source>
        <dbReference type="Proteomes" id="UP000499080"/>
    </source>
</evidence>
<proteinExistence type="predicted"/>
<evidence type="ECO:0000313" key="1">
    <source>
        <dbReference type="EMBL" id="GBM13985.1"/>
    </source>
</evidence>
<name>A0A4Y2DEL8_ARAVE</name>
<dbReference type="InterPro" id="IPR036397">
    <property type="entry name" value="RNaseH_sf"/>
</dbReference>
<accession>A0A4Y2DEL8</accession>
<dbReference type="Gene3D" id="3.30.420.10">
    <property type="entry name" value="Ribonuclease H-like superfamily/Ribonuclease H"/>
    <property type="match status" value="1"/>
</dbReference>
<comment type="caution">
    <text evidence="1">The sequence shown here is derived from an EMBL/GenBank/DDBJ whole genome shotgun (WGS) entry which is preliminary data.</text>
</comment>
<keyword evidence="2" id="KW-1185">Reference proteome</keyword>
<dbReference type="OrthoDB" id="9996331at2759"/>
<dbReference type="Proteomes" id="UP000499080">
    <property type="component" value="Unassembled WGS sequence"/>
</dbReference>
<dbReference type="GO" id="GO:0003676">
    <property type="term" value="F:nucleic acid binding"/>
    <property type="evidence" value="ECO:0007669"/>
    <property type="project" value="InterPro"/>
</dbReference>
<evidence type="ECO:0008006" key="3">
    <source>
        <dbReference type="Google" id="ProtNLM"/>
    </source>
</evidence>
<reference evidence="1 2" key="1">
    <citation type="journal article" date="2019" name="Sci. Rep.">
        <title>Orb-weaving spider Araneus ventricosus genome elucidates the spidroin gene catalogue.</title>
        <authorList>
            <person name="Kono N."/>
            <person name="Nakamura H."/>
            <person name="Ohtoshi R."/>
            <person name="Moran D.A.P."/>
            <person name="Shinohara A."/>
            <person name="Yoshida Y."/>
            <person name="Fujiwara M."/>
            <person name="Mori M."/>
            <person name="Tomita M."/>
            <person name="Arakawa K."/>
        </authorList>
    </citation>
    <scope>NUCLEOTIDE SEQUENCE [LARGE SCALE GENOMIC DNA]</scope>
</reference>
<dbReference type="AlphaFoldDB" id="A0A4Y2DEL8"/>